<dbReference type="STRING" id="1188319.OYT1_00655"/>
<organism evidence="3 4">
    <name type="scientific">Ferriphaselus amnicola</name>
    <dbReference type="NCBI Taxonomy" id="1188319"/>
    <lineage>
        <taxon>Bacteria</taxon>
        <taxon>Pseudomonadati</taxon>
        <taxon>Pseudomonadota</taxon>
        <taxon>Betaproteobacteria</taxon>
        <taxon>Nitrosomonadales</taxon>
        <taxon>Gallionellaceae</taxon>
        <taxon>Ferriphaselus</taxon>
    </lineage>
</organism>
<feature type="transmembrane region" description="Helical" evidence="2">
    <location>
        <begin position="99"/>
        <end position="123"/>
    </location>
</feature>
<gene>
    <name evidence="3" type="ORF">OYT1_ch0098</name>
</gene>
<dbReference type="KEGG" id="fam:OYT1_ch0098"/>
<evidence type="ECO:0000313" key="3">
    <source>
        <dbReference type="EMBL" id="BBE49674.1"/>
    </source>
</evidence>
<accession>A0A2Z6G8F2</accession>
<protein>
    <recommendedName>
        <fullName evidence="5">Zinc-ribbon domain-containing protein</fullName>
    </recommendedName>
</protein>
<keyword evidence="2" id="KW-1133">Transmembrane helix</keyword>
<evidence type="ECO:0008006" key="5">
    <source>
        <dbReference type="Google" id="ProtNLM"/>
    </source>
</evidence>
<sequence length="154" mass="17295">MPFCPNCAKEIHANAQVCLACGVTQPIPEGVRGWSWGAFLLNWIWAIGNNTWIGLLSIIPYLGFIMAVILGFKGREWAWRNKHWDSVEHFQRVQKRWSFWGVVICIGGAILGIVTAIAIPMVLGDGTQTEFHVETRRGDAAPETPSRQLPSKYF</sequence>
<evidence type="ECO:0000256" key="1">
    <source>
        <dbReference type="SAM" id="MobiDB-lite"/>
    </source>
</evidence>
<feature type="transmembrane region" description="Helical" evidence="2">
    <location>
        <begin position="52"/>
        <end position="72"/>
    </location>
</feature>
<proteinExistence type="predicted"/>
<evidence type="ECO:0000313" key="4">
    <source>
        <dbReference type="Proteomes" id="UP000033070"/>
    </source>
</evidence>
<dbReference type="EMBL" id="AP018738">
    <property type="protein sequence ID" value="BBE49674.1"/>
    <property type="molecule type" value="Genomic_DNA"/>
</dbReference>
<name>A0A2Z6G8F2_9PROT</name>
<evidence type="ECO:0000256" key="2">
    <source>
        <dbReference type="SAM" id="Phobius"/>
    </source>
</evidence>
<feature type="region of interest" description="Disordered" evidence="1">
    <location>
        <begin position="134"/>
        <end position="154"/>
    </location>
</feature>
<keyword evidence="2" id="KW-0812">Transmembrane</keyword>
<reference evidence="3 4" key="1">
    <citation type="submission" date="2018-06" db="EMBL/GenBank/DDBJ databases">
        <title>OYT1 Genome Sequencing.</title>
        <authorList>
            <person name="Kato S."/>
            <person name="Itoh T."/>
            <person name="Ohkuma M."/>
        </authorList>
    </citation>
    <scope>NUCLEOTIDE SEQUENCE [LARGE SCALE GENOMIC DNA]</scope>
    <source>
        <strain evidence="3 4">OYT1</strain>
    </source>
</reference>
<dbReference type="RefSeq" id="WP_062625850.1">
    <property type="nucleotide sequence ID" value="NZ_AP018738.1"/>
</dbReference>
<keyword evidence="4" id="KW-1185">Reference proteome</keyword>
<keyword evidence="2" id="KW-0472">Membrane</keyword>
<feature type="compositionally biased region" description="Polar residues" evidence="1">
    <location>
        <begin position="145"/>
        <end position="154"/>
    </location>
</feature>
<dbReference type="Proteomes" id="UP000033070">
    <property type="component" value="Chromosome"/>
</dbReference>
<dbReference type="AlphaFoldDB" id="A0A2Z6G8F2"/>